<reference evidence="10" key="1">
    <citation type="journal article" date="2010" name="Science">
        <title>Plasticity of animal genome architecture unmasked by rapid evolution of a pelagic tunicate.</title>
        <authorList>
            <person name="Denoeud F."/>
            <person name="Henriet S."/>
            <person name="Mungpakdee S."/>
            <person name="Aury J.M."/>
            <person name="Da Silva C."/>
            <person name="Brinkmann H."/>
            <person name="Mikhaleva J."/>
            <person name="Olsen L.C."/>
            <person name="Jubin C."/>
            <person name="Canestro C."/>
            <person name="Bouquet J.M."/>
            <person name="Danks G."/>
            <person name="Poulain J."/>
            <person name="Campsteijn C."/>
            <person name="Adamski M."/>
            <person name="Cross I."/>
            <person name="Yadetie F."/>
            <person name="Muffato M."/>
            <person name="Louis A."/>
            <person name="Butcher S."/>
            <person name="Tsagkogeorga G."/>
            <person name="Konrad A."/>
            <person name="Singh S."/>
            <person name="Jensen M.F."/>
            <person name="Cong E.H."/>
            <person name="Eikeseth-Otteraa H."/>
            <person name="Noel B."/>
            <person name="Anthouard V."/>
            <person name="Porcel B.M."/>
            <person name="Kachouri-Lafond R."/>
            <person name="Nishino A."/>
            <person name="Ugolini M."/>
            <person name="Chourrout P."/>
            <person name="Nishida H."/>
            <person name="Aasland R."/>
            <person name="Huzurbazar S."/>
            <person name="Westhof E."/>
            <person name="Delsuc F."/>
            <person name="Lehrach H."/>
            <person name="Reinhardt R."/>
            <person name="Weissenbach J."/>
            <person name="Roy S.W."/>
            <person name="Artiguenave F."/>
            <person name="Postlethwait J.H."/>
            <person name="Manak J.R."/>
            <person name="Thompson E.M."/>
            <person name="Jaillon O."/>
            <person name="Du Pasquier L."/>
            <person name="Boudinot P."/>
            <person name="Liberles D.A."/>
            <person name="Volff J.N."/>
            <person name="Philippe H."/>
            <person name="Lenhard B."/>
            <person name="Roest Crollius H."/>
            <person name="Wincker P."/>
            <person name="Chourrout D."/>
        </authorList>
    </citation>
    <scope>NUCLEOTIDE SEQUENCE [LARGE SCALE GENOMIC DNA]</scope>
</reference>
<evidence type="ECO:0000259" key="9">
    <source>
        <dbReference type="PROSITE" id="PS51837"/>
    </source>
</evidence>
<dbReference type="EMBL" id="FN653019">
    <property type="protein sequence ID" value="CBY22435.1"/>
    <property type="molecule type" value="Genomic_DNA"/>
</dbReference>
<evidence type="ECO:0000256" key="7">
    <source>
        <dbReference type="ARBA" id="ARBA00023136"/>
    </source>
</evidence>
<dbReference type="InterPro" id="IPR037519">
    <property type="entry name" value="LITAF_fam"/>
</dbReference>
<dbReference type="PANTHER" id="PTHR23292:SF46">
    <property type="entry name" value="LIPOPOLYSACCHARIDE-INDUCED TUMOR NECROSIS FACTOR-ALPHA FACTOR HOMOLOG"/>
    <property type="match status" value="1"/>
</dbReference>
<gene>
    <name evidence="10" type="ORF">GSOID_T00013188001</name>
</gene>
<evidence type="ECO:0000256" key="1">
    <source>
        <dbReference type="ARBA" id="ARBA00004414"/>
    </source>
</evidence>
<keyword evidence="7" id="KW-0472">Membrane</keyword>
<evidence type="ECO:0000256" key="2">
    <source>
        <dbReference type="ARBA" id="ARBA00004481"/>
    </source>
</evidence>
<dbReference type="InterPro" id="IPR006629">
    <property type="entry name" value="LITAF"/>
</dbReference>
<protein>
    <recommendedName>
        <fullName evidence="9">LITAF domain-containing protein</fullName>
    </recommendedName>
</protein>
<comment type="subcellular location">
    <subcellularLocation>
        <location evidence="2">Endosome membrane</location>
        <topology evidence="2">Peripheral membrane protein</topology>
    </subcellularLocation>
    <subcellularLocation>
        <location evidence="1">Late endosome membrane</location>
    </subcellularLocation>
    <subcellularLocation>
        <location evidence="3">Lysosome membrane</location>
        <topology evidence="3">Peripheral membrane protein</topology>
        <orientation evidence="3">Cytoplasmic side</orientation>
    </subcellularLocation>
</comment>
<keyword evidence="11" id="KW-1185">Reference proteome</keyword>
<comment type="similarity">
    <text evidence="4">Belongs to the CDIP1/LITAF family.</text>
</comment>
<keyword evidence="6" id="KW-0862">Zinc</keyword>
<dbReference type="PROSITE" id="PS51837">
    <property type="entry name" value="LITAF"/>
    <property type="match status" value="1"/>
</dbReference>
<dbReference type="Pfam" id="PF10601">
    <property type="entry name" value="zf-LITAF-like"/>
    <property type="match status" value="1"/>
</dbReference>
<feature type="region of interest" description="Disordered" evidence="8">
    <location>
        <begin position="1"/>
        <end position="45"/>
    </location>
</feature>
<dbReference type="GO" id="GO:0098560">
    <property type="term" value="C:cytoplasmic side of late endosome membrane"/>
    <property type="evidence" value="ECO:0007669"/>
    <property type="project" value="TreeGrafter"/>
</dbReference>
<evidence type="ECO:0000313" key="10">
    <source>
        <dbReference type="EMBL" id="CBY22435.1"/>
    </source>
</evidence>
<proteinExistence type="inferred from homology"/>
<dbReference type="PANTHER" id="PTHR23292">
    <property type="entry name" value="LIPOPOLYSACCHARIDE-INDUCED TUMOR NECROSIS FACTOR-ALPHA FACTOR"/>
    <property type="match status" value="1"/>
</dbReference>
<evidence type="ECO:0000313" key="11">
    <source>
        <dbReference type="Proteomes" id="UP000001307"/>
    </source>
</evidence>
<accession>E4WZ40</accession>
<dbReference type="AlphaFoldDB" id="E4WZ40"/>
<evidence type="ECO:0000256" key="8">
    <source>
        <dbReference type="SAM" id="MobiDB-lite"/>
    </source>
</evidence>
<dbReference type="GO" id="GO:0008270">
    <property type="term" value="F:zinc ion binding"/>
    <property type="evidence" value="ECO:0007669"/>
    <property type="project" value="TreeGrafter"/>
</dbReference>
<organism evidence="10">
    <name type="scientific">Oikopleura dioica</name>
    <name type="common">Tunicate</name>
    <dbReference type="NCBI Taxonomy" id="34765"/>
    <lineage>
        <taxon>Eukaryota</taxon>
        <taxon>Metazoa</taxon>
        <taxon>Chordata</taxon>
        <taxon>Tunicata</taxon>
        <taxon>Appendicularia</taxon>
        <taxon>Copelata</taxon>
        <taxon>Oikopleuridae</taxon>
        <taxon>Oikopleura</taxon>
    </lineage>
</organism>
<keyword evidence="5" id="KW-0479">Metal-binding</keyword>
<dbReference type="GO" id="GO:0005634">
    <property type="term" value="C:nucleus"/>
    <property type="evidence" value="ECO:0007669"/>
    <property type="project" value="TreeGrafter"/>
</dbReference>
<evidence type="ECO:0000256" key="5">
    <source>
        <dbReference type="ARBA" id="ARBA00022723"/>
    </source>
</evidence>
<sequence>MGAPSQQAPYPGAAPQMGAPQMGAPPAYGDVYGQQPTGPPVAGGPAAFQPAFAPGYAPQPAPQIQQPGFGTAPTTVIIQQQGAPTIINQRFGNQPQHCICPHCQHQGVSKTHHESGLGTWLAAGGICLFGCWLGCCLVPFCLNDLQDTVHKCENCRKVIRVKKLIS</sequence>
<evidence type="ECO:0000256" key="3">
    <source>
        <dbReference type="ARBA" id="ARBA00004630"/>
    </source>
</evidence>
<evidence type="ECO:0000256" key="6">
    <source>
        <dbReference type="ARBA" id="ARBA00022833"/>
    </source>
</evidence>
<feature type="domain" description="LITAF" evidence="9">
    <location>
        <begin position="80"/>
        <end position="164"/>
    </location>
</feature>
<name>E4WZ40_OIKDI</name>
<evidence type="ECO:0000256" key="4">
    <source>
        <dbReference type="ARBA" id="ARBA00005975"/>
    </source>
</evidence>
<dbReference type="GO" id="GO:0098574">
    <property type="term" value="C:cytoplasmic side of lysosomal membrane"/>
    <property type="evidence" value="ECO:0007669"/>
    <property type="project" value="TreeGrafter"/>
</dbReference>
<dbReference type="Proteomes" id="UP000001307">
    <property type="component" value="Unassembled WGS sequence"/>
</dbReference>
<dbReference type="SMART" id="SM00714">
    <property type="entry name" value="LITAF"/>
    <property type="match status" value="1"/>
</dbReference>
<dbReference type="InParanoid" id="E4WZ40"/>
<dbReference type="OrthoDB" id="4713066at2759"/>